<keyword evidence="2 5" id="KW-0238">DNA-binding</keyword>
<dbReference type="Gene3D" id="1.10.10.60">
    <property type="entry name" value="Homeodomain-like"/>
    <property type="match status" value="2"/>
</dbReference>
<evidence type="ECO:0000256" key="3">
    <source>
        <dbReference type="ARBA" id="ARBA00023163"/>
    </source>
</evidence>
<keyword evidence="6" id="KW-1185">Reference proteome</keyword>
<dbReference type="PANTHER" id="PTHR43280:SF2">
    <property type="entry name" value="HTH-TYPE TRANSCRIPTIONAL REGULATOR EXSA"/>
    <property type="match status" value="1"/>
</dbReference>
<dbReference type="RefSeq" id="WP_089742495.1">
    <property type="nucleotide sequence ID" value="NZ_FOGL01000016.1"/>
</dbReference>
<proteinExistence type="predicted"/>
<dbReference type="SMART" id="SM00342">
    <property type="entry name" value="HTH_ARAC"/>
    <property type="match status" value="1"/>
</dbReference>
<accession>A0A1H9U7B5</accession>
<dbReference type="AlphaFoldDB" id="A0A1H9U7B5"/>
<feature type="domain" description="HTH araC/xylS-type" evidence="4">
    <location>
        <begin position="301"/>
        <end position="399"/>
    </location>
</feature>
<dbReference type="GO" id="GO:0003700">
    <property type="term" value="F:DNA-binding transcription factor activity"/>
    <property type="evidence" value="ECO:0007669"/>
    <property type="project" value="InterPro"/>
</dbReference>
<dbReference type="InterPro" id="IPR020449">
    <property type="entry name" value="Tscrpt_reg_AraC-type_HTH"/>
</dbReference>
<evidence type="ECO:0000313" key="5">
    <source>
        <dbReference type="EMBL" id="SES04993.1"/>
    </source>
</evidence>
<gene>
    <name evidence="5" type="ORF">SAMN04487944_11646</name>
</gene>
<dbReference type="Proteomes" id="UP000199687">
    <property type="component" value="Unassembled WGS sequence"/>
</dbReference>
<evidence type="ECO:0000256" key="2">
    <source>
        <dbReference type="ARBA" id="ARBA00023125"/>
    </source>
</evidence>
<keyword evidence="3" id="KW-0804">Transcription</keyword>
<dbReference type="OrthoDB" id="247151at2"/>
<dbReference type="STRING" id="531814.SAMN04487944_11646"/>
<protein>
    <submittedName>
        <fullName evidence="5">AraC-type DNA-binding protein</fullName>
    </submittedName>
</protein>
<evidence type="ECO:0000259" key="4">
    <source>
        <dbReference type="PROSITE" id="PS01124"/>
    </source>
</evidence>
<dbReference type="InterPro" id="IPR018060">
    <property type="entry name" value="HTH_AraC"/>
</dbReference>
<evidence type="ECO:0000256" key="1">
    <source>
        <dbReference type="ARBA" id="ARBA00023015"/>
    </source>
</evidence>
<dbReference type="InterPro" id="IPR009057">
    <property type="entry name" value="Homeodomain-like_sf"/>
</dbReference>
<dbReference type="GO" id="GO:0043565">
    <property type="term" value="F:sequence-specific DNA binding"/>
    <property type="evidence" value="ECO:0007669"/>
    <property type="project" value="InterPro"/>
</dbReference>
<dbReference type="Pfam" id="PF12833">
    <property type="entry name" value="HTH_18"/>
    <property type="match status" value="1"/>
</dbReference>
<reference evidence="5 6" key="1">
    <citation type="submission" date="2016-10" db="EMBL/GenBank/DDBJ databases">
        <authorList>
            <person name="de Groot N.N."/>
        </authorList>
    </citation>
    <scope>NUCLEOTIDE SEQUENCE [LARGE SCALE GENOMIC DNA]</scope>
    <source>
        <strain evidence="5 6">CGMCC 1.7727</strain>
    </source>
</reference>
<dbReference type="PROSITE" id="PS01124">
    <property type="entry name" value="HTH_ARAC_FAMILY_2"/>
    <property type="match status" value="1"/>
</dbReference>
<dbReference type="PANTHER" id="PTHR43280">
    <property type="entry name" value="ARAC-FAMILY TRANSCRIPTIONAL REGULATOR"/>
    <property type="match status" value="1"/>
</dbReference>
<dbReference type="InterPro" id="IPR018062">
    <property type="entry name" value="HTH_AraC-typ_CS"/>
</dbReference>
<sequence length="400" mass="47151">METNTIITTALKIHHITDLNTYILTSDNELVFSREMIELPSFMPGGNHEDLFQICERVAPLNSRLFIYHNEWNLQYLVHPFTLDQPYLVVIGPYLSLTPDVYHLMRKYKLTNQESNHLRQMLNQIQVLSEDKVSSYSAVLQMFEQLFHTENNPMRIEAVQDDKANKKTASKQTFNEDGELIKLRYKLELELTHTIEQGDKKKAKKMHQSNEGLFSFTERLPNQPLRRLKNNLVIFNTLLRSAAGRRKVPVILIHRISEKFAFQIENTNQLYKLQDIQENMIEEYCDLIHANSLNEYSNLTKTVIEYLMLFYNKKIDHAELADLCFTHPSHLARKFKQETNRTITAYQQMLRMNEAKFLLKNERISIEEIAWLVGYEDSSYFARVFKKEVGCSPTQYREEP</sequence>
<evidence type="ECO:0000313" key="6">
    <source>
        <dbReference type="Proteomes" id="UP000199687"/>
    </source>
</evidence>
<name>A0A1H9U7B5_9BACI</name>
<dbReference type="EMBL" id="FOGL01000016">
    <property type="protein sequence ID" value="SES04993.1"/>
    <property type="molecule type" value="Genomic_DNA"/>
</dbReference>
<keyword evidence="1" id="KW-0805">Transcription regulation</keyword>
<dbReference type="PRINTS" id="PR00032">
    <property type="entry name" value="HTHARAC"/>
</dbReference>
<dbReference type="SUPFAM" id="SSF46689">
    <property type="entry name" value="Homeodomain-like"/>
    <property type="match status" value="2"/>
</dbReference>
<organism evidence="5 6">
    <name type="scientific">Gracilibacillus ureilyticus</name>
    <dbReference type="NCBI Taxonomy" id="531814"/>
    <lineage>
        <taxon>Bacteria</taxon>
        <taxon>Bacillati</taxon>
        <taxon>Bacillota</taxon>
        <taxon>Bacilli</taxon>
        <taxon>Bacillales</taxon>
        <taxon>Bacillaceae</taxon>
        <taxon>Gracilibacillus</taxon>
    </lineage>
</organism>
<dbReference type="PROSITE" id="PS00041">
    <property type="entry name" value="HTH_ARAC_FAMILY_1"/>
    <property type="match status" value="1"/>
</dbReference>